<dbReference type="PANTHER" id="PTHR30408">
    <property type="entry name" value="TYPE-1 RESTRICTION ENZYME ECOKI SPECIFICITY PROTEIN"/>
    <property type="match status" value="1"/>
</dbReference>
<gene>
    <name evidence="5" type="ordered locus">Hhal_1153</name>
</gene>
<dbReference type="EMBL" id="CP000544">
    <property type="protein sequence ID" value="ABM61929.1"/>
    <property type="molecule type" value="Genomic_DNA"/>
</dbReference>
<sequence length="429" mass="47812">MSFPAYPEYKDSGVEWLGEVPEHWSVSALKRVARLESGDAISSDHISEEGEYAVYGGNGIRGFSSGYTHDGFYPLIGRQGALCGNVNYAKGRFWASEHAVVVWPGRQIDGFWLGELLRSMNLNQYATSAAQPGLSVETIENLYVPVPPDEEQQKIAELLDHETARIDALIEEQQRLIELLKEKRQAVISHAVTKGLDPDVPMKDSGVEWLGEVPAHWDVVKFVRCAKIAEGQVDPKQEPYRSMMLVAPNHIESGTGRLMARETAEEQGAESGKYYCYAGDVIYSKIRPSLRKACVAYEDCLCSADMYPLRAQSGVYGDYLRWTILSESFSTLAFLESERVAMPKVNRESIEEIRIPMPPPEEQLQISRTLEKETARIDALMEEAESGIQLLQERRSALISAAVTGKIDVRDWAPPAAAEPEQEREGAAL</sequence>
<keyword evidence="3" id="KW-0238">DNA-binding</keyword>
<dbReference type="STRING" id="349124.Hhal_1153"/>
<name>A1WW67_HALHL</name>
<dbReference type="eggNOG" id="COG0732">
    <property type="taxonomic scope" value="Bacteria"/>
</dbReference>
<evidence type="ECO:0000313" key="5">
    <source>
        <dbReference type="EMBL" id="ABM61929.1"/>
    </source>
</evidence>
<dbReference type="SUPFAM" id="SSF116734">
    <property type="entry name" value="DNA methylase specificity domain"/>
    <property type="match status" value="2"/>
</dbReference>
<dbReference type="Proteomes" id="UP000000647">
    <property type="component" value="Chromosome"/>
</dbReference>
<feature type="domain" description="Type I restriction modification DNA specificity" evidence="4">
    <location>
        <begin position="21"/>
        <end position="175"/>
    </location>
</feature>
<reference evidence="5 6" key="2">
    <citation type="journal article" date="2013" name="Stand. Genomic Sci.">
        <title>Complete genome sequence of Halorhodospira halophila SL1.</title>
        <authorList>
            <person name="Challacombe J.F."/>
            <person name="Majid S."/>
            <person name="Deole R."/>
            <person name="Brettin T.S."/>
            <person name="Bruce D."/>
            <person name="Delano S.F."/>
            <person name="Detter J.C."/>
            <person name="Gleasner C.D."/>
            <person name="Han C.S."/>
            <person name="Misra M."/>
            <person name="Reitenga K.G."/>
            <person name="Mikhailova N."/>
            <person name="Woyke T."/>
            <person name="Pitluck S."/>
            <person name="Nolan M."/>
            <person name="Land M.L."/>
            <person name="Saunders E."/>
            <person name="Tapia R."/>
            <person name="Lapidus A."/>
            <person name="Ivanova N."/>
            <person name="Hoff W.D."/>
        </authorList>
    </citation>
    <scope>NUCLEOTIDE SEQUENCE [LARGE SCALE GENOMIC DNA]</scope>
    <source>
        <strain evidence="6">DSM 244 / SL1</strain>
    </source>
</reference>
<dbReference type="InterPro" id="IPR052021">
    <property type="entry name" value="Type-I_RS_S_subunit"/>
</dbReference>
<keyword evidence="6" id="KW-1185">Reference proteome</keyword>
<evidence type="ECO:0000259" key="4">
    <source>
        <dbReference type="Pfam" id="PF01420"/>
    </source>
</evidence>
<protein>
    <submittedName>
        <fullName evidence="5">Restriction modification system DNA specificity domain</fullName>
    </submittedName>
</protein>
<proteinExistence type="inferred from homology"/>
<reference evidence="6" key="1">
    <citation type="submission" date="2006-12" db="EMBL/GenBank/DDBJ databases">
        <title>Complete sequence of Halorhodospira halophila SL1.</title>
        <authorList>
            <consortium name="US DOE Joint Genome Institute"/>
            <person name="Copeland A."/>
            <person name="Lucas S."/>
            <person name="Lapidus A."/>
            <person name="Barry K."/>
            <person name="Detter J.C."/>
            <person name="Glavina del Rio T."/>
            <person name="Hammon N."/>
            <person name="Israni S."/>
            <person name="Dalin E."/>
            <person name="Tice H."/>
            <person name="Pitluck S."/>
            <person name="Saunders E."/>
            <person name="Brettin T."/>
            <person name="Bruce D."/>
            <person name="Han C."/>
            <person name="Tapia R."/>
            <person name="Schmutz J."/>
            <person name="Larimer F."/>
            <person name="Land M."/>
            <person name="Hauser L."/>
            <person name="Kyrpides N."/>
            <person name="Mikhailova N."/>
            <person name="Hoff W."/>
            <person name="Richardson P."/>
        </authorList>
    </citation>
    <scope>NUCLEOTIDE SEQUENCE [LARGE SCALE GENOMIC DNA]</scope>
    <source>
        <strain evidence="6">DSM 244 / SL1</strain>
    </source>
</reference>
<dbReference type="HOGENOM" id="CLU_021095_1_0_6"/>
<dbReference type="CDD" id="cd17266">
    <property type="entry name" value="RMtype1_S_Sau1132ORF3780P-TRD2-CR2_like"/>
    <property type="match status" value="1"/>
</dbReference>
<dbReference type="REBASE" id="14592">
    <property type="entry name" value="S.HhaSLORF1155P"/>
</dbReference>
<dbReference type="InterPro" id="IPR044946">
    <property type="entry name" value="Restrct_endonuc_typeI_TRD_sf"/>
</dbReference>
<dbReference type="Pfam" id="PF01420">
    <property type="entry name" value="Methylase_S"/>
    <property type="match status" value="2"/>
</dbReference>
<comment type="similarity">
    <text evidence="1">Belongs to the type-I restriction system S methylase family.</text>
</comment>
<dbReference type="AlphaFoldDB" id="A1WW67"/>
<feature type="domain" description="Type I restriction modification DNA specificity" evidence="4">
    <location>
        <begin position="279"/>
        <end position="380"/>
    </location>
</feature>
<dbReference type="PANTHER" id="PTHR30408:SF12">
    <property type="entry name" value="TYPE I RESTRICTION ENZYME MJAVIII SPECIFICITY SUBUNIT"/>
    <property type="match status" value="1"/>
</dbReference>
<evidence type="ECO:0000256" key="3">
    <source>
        <dbReference type="ARBA" id="ARBA00023125"/>
    </source>
</evidence>
<dbReference type="GO" id="GO:0003677">
    <property type="term" value="F:DNA binding"/>
    <property type="evidence" value="ECO:0007669"/>
    <property type="project" value="UniProtKB-KW"/>
</dbReference>
<evidence type="ECO:0000256" key="1">
    <source>
        <dbReference type="ARBA" id="ARBA00010923"/>
    </source>
</evidence>
<dbReference type="InterPro" id="IPR000055">
    <property type="entry name" value="Restrct_endonuc_typeI_TRD"/>
</dbReference>
<dbReference type="GO" id="GO:0009307">
    <property type="term" value="P:DNA restriction-modification system"/>
    <property type="evidence" value="ECO:0007669"/>
    <property type="project" value="UniProtKB-KW"/>
</dbReference>
<evidence type="ECO:0000313" key="6">
    <source>
        <dbReference type="Proteomes" id="UP000000647"/>
    </source>
</evidence>
<organism evidence="5 6">
    <name type="scientific">Halorhodospira halophila (strain DSM 244 / SL1)</name>
    <name type="common">Ectothiorhodospira halophila (strain DSM 244 / SL1)</name>
    <dbReference type="NCBI Taxonomy" id="349124"/>
    <lineage>
        <taxon>Bacteria</taxon>
        <taxon>Pseudomonadati</taxon>
        <taxon>Pseudomonadota</taxon>
        <taxon>Gammaproteobacteria</taxon>
        <taxon>Chromatiales</taxon>
        <taxon>Ectothiorhodospiraceae</taxon>
        <taxon>Halorhodospira</taxon>
    </lineage>
</organism>
<accession>A1WW67</accession>
<dbReference type="OrthoDB" id="9798929at2"/>
<dbReference type="KEGG" id="hha:Hhal_1153"/>
<evidence type="ECO:0000256" key="2">
    <source>
        <dbReference type="ARBA" id="ARBA00022747"/>
    </source>
</evidence>
<dbReference type="RefSeq" id="WP_011813952.1">
    <property type="nucleotide sequence ID" value="NC_008789.1"/>
</dbReference>
<dbReference type="Gene3D" id="3.90.220.20">
    <property type="entry name" value="DNA methylase specificity domains"/>
    <property type="match status" value="2"/>
</dbReference>
<keyword evidence="2" id="KW-0680">Restriction system</keyword>